<comment type="caution">
    <text evidence="2">The sequence shown here is derived from an EMBL/GenBank/DDBJ whole genome shotgun (WGS) entry which is preliminary data.</text>
</comment>
<sequence length="82" mass="8641">MKTTSVLVFITAIAAGVLAAPSVEPEAAAQLETRANCFHASKCSTSWDGKCETHCGSRGFSHMARDGCGINVFSKKCCCIVK</sequence>
<organism evidence="2 3">
    <name type="scientific">Triangularia setosa</name>
    <dbReference type="NCBI Taxonomy" id="2587417"/>
    <lineage>
        <taxon>Eukaryota</taxon>
        <taxon>Fungi</taxon>
        <taxon>Dikarya</taxon>
        <taxon>Ascomycota</taxon>
        <taxon>Pezizomycotina</taxon>
        <taxon>Sordariomycetes</taxon>
        <taxon>Sordariomycetidae</taxon>
        <taxon>Sordariales</taxon>
        <taxon>Podosporaceae</taxon>
        <taxon>Triangularia</taxon>
    </lineage>
</organism>
<feature type="chain" id="PRO_5042853839" description="Defensin" evidence="1">
    <location>
        <begin position="20"/>
        <end position="82"/>
    </location>
</feature>
<dbReference type="EMBL" id="MU866096">
    <property type="protein sequence ID" value="KAK4180599.1"/>
    <property type="molecule type" value="Genomic_DNA"/>
</dbReference>
<evidence type="ECO:0000313" key="2">
    <source>
        <dbReference type="EMBL" id="KAK4180599.1"/>
    </source>
</evidence>
<evidence type="ECO:0000313" key="3">
    <source>
        <dbReference type="Proteomes" id="UP001302321"/>
    </source>
</evidence>
<evidence type="ECO:0008006" key="4">
    <source>
        <dbReference type="Google" id="ProtNLM"/>
    </source>
</evidence>
<proteinExistence type="predicted"/>
<keyword evidence="3" id="KW-1185">Reference proteome</keyword>
<reference evidence="2" key="1">
    <citation type="journal article" date="2023" name="Mol. Phylogenet. Evol.">
        <title>Genome-scale phylogeny and comparative genomics of the fungal order Sordariales.</title>
        <authorList>
            <person name="Hensen N."/>
            <person name="Bonometti L."/>
            <person name="Westerberg I."/>
            <person name="Brannstrom I.O."/>
            <person name="Guillou S."/>
            <person name="Cros-Aarteil S."/>
            <person name="Calhoun S."/>
            <person name="Haridas S."/>
            <person name="Kuo A."/>
            <person name="Mondo S."/>
            <person name="Pangilinan J."/>
            <person name="Riley R."/>
            <person name="LaButti K."/>
            <person name="Andreopoulos B."/>
            <person name="Lipzen A."/>
            <person name="Chen C."/>
            <person name="Yan M."/>
            <person name="Daum C."/>
            <person name="Ng V."/>
            <person name="Clum A."/>
            <person name="Steindorff A."/>
            <person name="Ohm R.A."/>
            <person name="Martin F."/>
            <person name="Silar P."/>
            <person name="Natvig D.O."/>
            <person name="Lalanne C."/>
            <person name="Gautier V."/>
            <person name="Ament-Velasquez S.L."/>
            <person name="Kruys A."/>
            <person name="Hutchinson M.I."/>
            <person name="Powell A.J."/>
            <person name="Barry K."/>
            <person name="Miller A.N."/>
            <person name="Grigoriev I.V."/>
            <person name="Debuchy R."/>
            <person name="Gladieux P."/>
            <person name="Hiltunen Thoren M."/>
            <person name="Johannesson H."/>
        </authorList>
    </citation>
    <scope>NUCLEOTIDE SEQUENCE</scope>
    <source>
        <strain evidence="2">CBS 892.96</strain>
    </source>
</reference>
<gene>
    <name evidence="2" type="ORF">QBC36DRAFT_177309</name>
</gene>
<dbReference type="Proteomes" id="UP001302321">
    <property type="component" value="Unassembled WGS sequence"/>
</dbReference>
<reference evidence="2" key="2">
    <citation type="submission" date="2023-05" db="EMBL/GenBank/DDBJ databases">
        <authorList>
            <consortium name="Lawrence Berkeley National Laboratory"/>
            <person name="Steindorff A."/>
            <person name="Hensen N."/>
            <person name="Bonometti L."/>
            <person name="Westerberg I."/>
            <person name="Brannstrom I.O."/>
            <person name="Guillou S."/>
            <person name="Cros-Aarteil S."/>
            <person name="Calhoun S."/>
            <person name="Haridas S."/>
            <person name="Kuo A."/>
            <person name="Mondo S."/>
            <person name="Pangilinan J."/>
            <person name="Riley R."/>
            <person name="Labutti K."/>
            <person name="Andreopoulos B."/>
            <person name="Lipzen A."/>
            <person name="Chen C."/>
            <person name="Yanf M."/>
            <person name="Daum C."/>
            <person name="Ng V."/>
            <person name="Clum A."/>
            <person name="Ohm R."/>
            <person name="Martin F."/>
            <person name="Silar P."/>
            <person name="Natvig D."/>
            <person name="Lalanne C."/>
            <person name="Gautier V."/>
            <person name="Ament-Velasquez S.L."/>
            <person name="Kruys A."/>
            <person name="Hutchinson M.I."/>
            <person name="Powell A.J."/>
            <person name="Barry K."/>
            <person name="Miller A.N."/>
            <person name="Grigoriev I.V."/>
            <person name="Debuchy R."/>
            <person name="Gladieux P."/>
            <person name="Thoren M.H."/>
            <person name="Johannesson H."/>
        </authorList>
    </citation>
    <scope>NUCLEOTIDE SEQUENCE</scope>
    <source>
        <strain evidence="2">CBS 892.96</strain>
    </source>
</reference>
<accession>A0AAN6WF53</accession>
<protein>
    <recommendedName>
        <fullName evidence="4">Defensin</fullName>
    </recommendedName>
</protein>
<keyword evidence="1" id="KW-0732">Signal</keyword>
<dbReference type="AlphaFoldDB" id="A0AAN6WF53"/>
<name>A0AAN6WF53_9PEZI</name>
<evidence type="ECO:0000256" key="1">
    <source>
        <dbReference type="SAM" id="SignalP"/>
    </source>
</evidence>
<feature type="signal peptide" evidence="1">
    <location>
        <begin position="1"/>
        <end position="19"/>
    </location>
</feature>